<comment type="caution">
    <text evidence="2">The sequence shown here is derived from an EMBL/GenBank/DDBJ whole genome shotgun (WGS) entry which is preliminary data.</text>
</comment>
<dbReference type="Proteomes" id="UP000237447">
    <property type="component" value="Unassembled WGS sequence"/>
</dbReference>
<organism evidence="2 3">
    <name type="scientific">Agrobacterium rosae</name>
    <dbReference type="NCBI Taxonomy" id="1972867"/>
    <lineage>
        <taxon>Bacteria</taxon>
        <taxon>Pseudomonadati</taxon>
        <taxon>Pseudomonadota</taxon>
        <taxon>Alphaproteobacteria</taxon>
        <taxon>Hyphomicrobiales</taxon>
        <taxon>Rhizobiaceae</taxon>
        <taxon>Rhizobium/Agrobacterium group</taxon>
        <taxon>Agrobacterium</taxon>
    </lineage>
</organism>
<gene>
    <name evidence="2" type="ORF">CPJ18_02555</name>
</gene>
<sequence>MIKAKVLGREALTKKLNDIAPKANQYAAEAKLQIANEAAEAISDRAPIGTGTSAGDYAASIQGARISDRPNAKAMVGTSASKDPDATGIFASWIWHFLEFGTRPHNTAKGGGTALGKKQTEGARMHPGTKAQPHIFPIWRSFRERAKKRINDAVWRGVREAMKK</sequence>
<dbReference type="GeneID" id="86878252"/>
<evidence type="ECO:0008006" key="4">
    <source>
        <dbReference type="Google" id="ProtNLM"/>
    </source>
</evidence>
<feature type="region of interest" description="Disordered" evidence="1">
    <location>
        <begin position="106"/>
        <end position="131"/>
    </location>
</feature>
<protein>
    <recommendedName>
        <fullName evidence="4">Phage protein, HK97 gp10 family</fullName>
    </recommendedName>
</protein>
<evidence type="ECO:0000313" key="2">
    <source>
        <dbReference type="EMBL" id="POO54395.1"/>
    </source>
</evidence>
<evidence type="ECO:0000256" key="1">
    <source>
        <dbReference type="SAM" id="MobiDB-lite"/>
    </source>
</evidence>
<reference evidence="2 3" key="1">
    <citation type="journal article" date="2018" name="Syst. Appl. Microbiol.">
        <title>Agrobacterium rosae sp. nov., isolated from galls on different agricultural crops.</title>
        <authorList>
            <person name="Kuzmanovic N."/>
            <person name="Pulawska J."/>
            <person name="Smalla K."/>
            <person name="Nesme X."/>
        </authorList>
    </citation>
    <scope>NUCLEOTIDE SEQUENCE [LARGE SCALE GENOMIC DNA]</scope>
    <source>
        <strain evidence="2 3">NCPPB 1650</strain>
    </source>
</reference>
<dbReference type="Pfam" id="PF04883">
    <property type="entry name" value="HK97-gp10_like"/>
    <property type="match status" value="1"/>
</dbReference>
<dbReference type="RefSeq" id="WP_103656862.1">
    <property type="nucleotide sequence ID" value="NZ_JABAIN010000002.1"/>
</dbReference>
<proteinExistence type="predicted"/>
<evidence type="ECO:0000313" key="3">
    <source>
        <dbReference type="Proteomes" id="UP000237447"/>
    </source>
</evidence>
<dbReference type="AlphaFoldDB" id="A0AAE5S2E4"/>
<name>A0AAE5S2E4_9HYPH</name>
<dbReference type="InterPro" id="IPR010064">
    <property type="entry name" value="HK97-gp10_tail"/>
</dbReference>
<accession>A0AAE5S2E4</accession>
<dbReference type="EMBL" id="NXEJ01000001">
    <property type="protein sequence ID" value="POO54395.1"/>
    <property type="molecule type" value="Genomic_DNA"/>
</dbReference>